<keyword evidence="9 11" id="KW-0406">Ion transport</keyword>
<evidence type="ECO:0000256" key="8">
    <source>
        <dbReference type="ARBA" id="ARBA00022989"/>
    </source>
</evidence>
<dbReference type="NCBIfam" id="TIGR00681">
    <property type="entry name" value="kdpC"/>
    <property type="match status" value="1"/>
</dbReference>
<proteinExistence type="inferred from homology"/>
<dbReference type="GO" id="GO:0008556">
    <property type="term" value="F:P-type potassium transmembrane transporter activity"/>
    <property type="evidence" value="ECO:0007669"/>
    <property type="project" value="InterPro"/>
</dbReference>
<dbReference type="Proteomes" id="UP000306236">
    <property type="component" value="Unassembled WGS sequence"/>
</dbReference>
<keyword evidence="5 11" id="KW-0547">Nucleotide-binding</keyword>
<evidence type="ECO:0000256" key="2">
    <source>
        <dbReference type="ARBA" id="ARBA00022475"/>
    </source>
</evidence>
<keyword evidence="6 11" id="KW-0067">ATP-binding</keyword>
<dbReference type="AlphaFoldDB" id="A0A4S5BP06"/>
<evidence type="ECO:0000256" key="1">
    <source>
        <dbReference type="ARBA" id="ARBA00022448"/>
    </source>
</evidence>
<comment type="caution">
    <text evidence="12">The sequence shown here is derived from an EMBL/GenBank/DDBJ whole genome shotgun (WGS) entry which is preliminary data.</text>
</comment>
<dbReference type="Pfam" id="PF02669">
    <property type="entry name" value="KdpC"/>
    <property type="match status" value="1"/>
</dbReference>
<dbReference type="PANTHER" id="PTHR30042:SF2">
    <property type="entry name" value="POTASSIUM-TRANSPORTING ATPASE KDPC SUBUNIT"/>
    <property type="match status" value="1"/>
</dbReference>
<accession>A0A4S5BP06</accession>
<evidence type="ECO:0000256" key="6">
    <source>
        <dbReference type="ARBA" id="ARBA00022840"/>
    </source>
</evidence>
<evidence type="ECO:0000256" key="11">
    <source>
        <dbReference type="HAMAP-Rule" id="MF_00276"/>
    </source>
</evidence>
<evidence type="ECO:0000313" key="13">
    <source>
        <dbReference type="Proteomes" id="UP000306236"/>
    </source>
</evidence>
<keyword evidence="1 11" id="KW-0813">Transport</keyword>
<dbReference type="GO" id="GO:0005886">
    <property type="term" value="C:plasma membrane"/>
    <property type="evidence" value="ECO:0007669"/>
    <property type="project" value="UniProtKB-SubCell"/>
</dbReference>
<keyword evidence="10 11" id="KW-0472">Membrane</keyword>
<dbReference type="PIRSF" id="PIRSF001296">
    <property type="entry name" value="K_ATPase_KdpC"/>
    <property type="match status" value="1"/>
</dbReference>
<dbReference type="PANTHER" id="PTHR30042">
    <property type="entry name" value="POTASSIUM-TRANSPORTING ATPASE C CHAIN"/>
    <property type="match status" value="1"/>
</dbReference>
<evidence type="ECO:0000313" key="12">
    <source>
        <dbReference type="EMBL" id="THJ32655.1"/>
    </source>
</evidence>
<dbReference type="EMBL" id="SSWX01000014">
    <property type="protein sequence ID" value="THJ32655.1"/>
    <property type="molecule type" value="Genomic_DNA"/>
</dbReference>
<evidence type="ECO:0000256" key="5">
    <source>
        <dbReference type="ARBA" id="ARBA00022741"/>
    </source>
</evidence>
<dbReference type="InterPro" id="IPR003820">
    <property type="entry name" value="KdpC"/>
</dbReference>
<keyword evidence="2 11" id="KW-1003">Cell membrane</keyword>
<evidence type="ECO:0000256" key="4">
    <source>
        <dbReference type="ARBA" id="ARBA00022692"/>
    </source>
</evidence>
<reference evidence="12 13" key="1">
    <citation type="submission" date="2019-04" db="EMBL/GenBank/DDBJ databases">
        <title>Lampropedia sp YIM MLB12 draf genome.</title>
        <authorList>
            <person name="Wang Y.-X."/>
        </authorList>
    </citation>
    <scope>NUCLEOTIDE SEQUENCE [LARGE SCALE GENOMIC DNA]</scope>
    <source>
        <strain evidence="12 13">YIM MLB12</strain>
    </source>
</reference>
<comment type="function">
    <text evidence="11">Part of the high-affinity ATP-driven potassium transport (or Kdp) system, which catalyzes the hydrolysis of ATP coupled with the electrogenic transport of potassium into the cytoplasm. This subunit acts as a catalytic chaperone that increases the ATP-binding affinity of the ATP-hydrolyzing subunit KdpB by the formation of a transient KdpB/KdpC/ATP ternary complex.</text>
</comment>
<comment type="subcellular location">
    <subcellularLocation>
        <location evidence="11">Cell membrane</location>
        <topology evidence="11">Single-pass membrane protein</topology>
    </subcellularLocation>
</comment>
<feature type="transmembrane region" description="Helical" evidence="11">
    <location>
        <begin position="27"/>
        <end position="46"/>
    </location>
</feature>
<keyword evidence="8 11" id="KW-1133">Transmembrane helix</keyword>
<protein>
    <recommendedName>
        <fullName evidence="11">Potassium-transporting ATPase KdpC subunit</fullName>
    </recommendedName>
    <alternativeName>
        <fullName evidence="11">ATP phosphohydrolase [potassium-transporting] C chain</fullName>
    </alternativeName>
    <alternativeName>
        <fullName evidence="11">Potassium-binding and translocating subunit C</fullName>
    </alternativeName>
    <alternativeName>
        <fullName evidence="11">Potassium-translocating ATPase C chain</fullName>
    </alternativeName>
</protein>
<dbReference type="OrthoDB" id="9788285at2"/>
<dbReference type="HAMAP" id="MF_00276">
    <property type="entry name" value="KdpC"/>
    <property type="match status" value="1"/>
</dbReference>
<comment type="similarity">
    <text evidence="11">Belongs to the KdpC family.</text>
</comment>
<name>A0A4S5BP06_9BURK</name>
<dbReference type="GO" id="GO:0005524">
    <property type="term" value="F:ATP binding"/>
    <property type="evidence" value="ECO:0007669"/>
    <property type="project" value="UniProtKB-UniRule"/>
</dbReference>
<sequence length="214" mass="22012">MNPSVVSPQPVAASADAPVSDQGSLRAALGLLIIGVLLCGLAYPLAGVGLGQALFAAQANGSVIERNERVIGSALVGQPFVSERFFQSRPSAVDYDPMAAGGSNMARTNPALRAQIDALRQTLSTRYGVDPAAIPSDLLTASGAGIDPDISPLAAEIQIDSVARARSMSRAALAQLVQQHTQAKQFGLLGQPRVNVLALNLALEALPAQPQAGQ</sequence>
<organism evidence="12 13">
    <name type="scientific">Lampropedia aestuarii</name>
    <dbReference type="NCBI Taxonomy" id="2562762"/>
    <lineage>
        <taxon>Bacteria</taxon>
        <taxon>Pseudomonadati</taxon>
        <taxon>Pseudomonadota</taxon>
        <taxon>Betaproteobacteria</taxon>
        <taxon>Burkholderiales</taxon>
        <taxon>Comamonadaceae</taxon>
        <taxon>Lampropedia</taxon>
    </lineage>
</organism>
<keyword evidence="7 11" id="KW-0630">Potassium</keyword>
<evidence type="ECO:0000256" key="3">
    <source>
        <dbReference type="ARBA" id="ARBA00022538"/>
    </source>
</evidence>
<evidence type="ECO:0000256" key="7">
    <source>
        <dbReference type="ARBA" id="ARBA00022958"/>
    </source>
</evidence>
<gene>
    <name evidence="11 12" type="primary">kdpC</name>
    <name evidence="12" type="ORF">E8K88_11610</name>
</gene>
<keyword evidence="13" id="KW-1185">Reference proteome</keyword>
<comment type="subunit">
    <text evidence="11">The system is composed of three essential subunits: KdpA, KdpB and KdpC.</text>
</comment>
<keyword evidence="4 11" id="KW-0812">Transmembrane</keyword>
<evidence type="ECO:0000256" key="10">
    <source>
        <dbReference type="ARBA" id="ARBA00023136"/>
    </source>
</evidence>
<keyword evidence="3 11" id="KW-0633">Potassium transport</keyword>
<dbReference type="NCBIfam" id="NF001454">
    <property type="entry name" value="PRK00315.1"/>
    <property type="match status" value="1"/>
</dbReference>
<evidence type="ECO:0000256" key="9">
    <source>
        <dbReference type="ARBA" id="ARBA00023065"/>
    </source>
</evidence>